<keyword evidence="2" id="KW-1185">Reference proteome</keyword>
<organism evidence="1 2">
    <name type="scientific">Bacteroides stercorirosoris</name>
    <dbReference type="NCBI Taxonomy" id="871324"/>
    <lineage>
        <taxon>Bacteria</taxon>
        <taxon>Pseudomonadati</taxon>
        <taxon>Bacteroidota</taxon>
        <taxon>Bacteroidia</taxon>
        <taxon>Bacteroidales</taxon>
        <taxon>Bacteroidaceae</taxon>
        <taxon>Bacteroides</taxon>
    </lineage>
</organism>
<protein>
    <submittedName>
        <fullName evidence="1">Uncharacterized protein</fullName>
    </submittedName>
</protein>
<accession>A0A1M6FKP4</accession>
<dbReference type="Proteomes" id="UP000184192">
    <property type="component" value="Unassembled WGS sequence"/>
</dbReference>
<dbReference type="AlphaFoldDB" id="A0A1M6FKP4"/>
<evidence type="ECO:0000313" key="2">
    <source>
        <dbReference type="Proteomes" id="UP000184192"/>
    </source>
</evidence>
<dbReference type="eggNOG" id="ENOG5032U23">
    <property type="taxonomic scope" value="Bacteria"/>
</dbReference>
<dbReference type="RefSeq" id="WP_025831309.1">
    <property type="nucleotide sequence ID" value="NZ_FQZN01000012.1"/>
</dbReference>
<gene>
    <name evidence="1" type="ORF">SAMN05444350_11286</name>
</gene>
<evidence type="ECO:0000313" key="1">
    <source>
        <dbReference type="EMBL" id="SHI98277.1"/>
    </source>
</evidence>
<dbReference type="GeneID" id="92712305"/>
<name>A0A1M6FKP4_9BACE</name>
<reference evidence="2" key="1">
    <citation type="submission" date="2016-11" db="EMBL/GenBank/DDBJ databases">
        <authorList>
            <person name="Varghese N."/>
            <person name="Submissions S."/>
        </authorList>
    </citation>
    <scope>NUCLEOTIDE SEQUENCE [LARGE SCALE GENOMIC DNA]</scope>
    <source>
        <strain evidence="2">DSM 26884</strain>
    </source>
</reference>
<proteinExistence type="predicted"/>
<sequence>MRNDLLFIDGELVDLDDSTKITLNIKSNLFTDLSKIVSNNSYTIKLPKTVRNQRVIKHADLPACSTDYPRKYHSARYIRNGVEIIPNGKAVVLSISEVIEVALTWGNFVSLSNLIGEGKTLNELFSEDYVQWDSNIAISDYEKNSGVIVSKINFGFKEEETAVTYHPSVRASHIVERIQAGYGLTFRWPEEKRQVISKLIIPCLYRNGGYANQQERYCKVDIAGSQDSLLFWNKKEEGSKFGEAFQYNFATGSSIIVRSIKVLADGTMVITPNFKSKNDNLVLLYGESWIDENYQYLPYTIIDDEYPYHYNIPYEIDIQKGYFFTIGIRQGWANVNRIESNSVVFSMKPKEIQIGDKFSIAENLPKIKMIDFIKSLCYICGLFAIASEEENQLSFVSIDIIKNNKSRAKNWTKKVVASYQDNKPNKMSYILDNFAQNNRLKWKEDETVVGLFNGVIVVENNTLDLEKDTIMMPFAASDTRGGIASVPIYTYDVSGELEYETVEPRILLEQDDNGKSKGVFIGLDWMTLINQNYQTYQEMVRNPVIITEKIEISDIDLKELDVTVPVYLGQYGRYYALISVKAEDTGVCECKLLQLEV</sequence>
<dbReference type="EMBL" id="FQZN01000012">
    <property type="protein sequence ID" value="SHI98277.1"/>
    <property type="molecule type" value="Genomic_DNA"/>
</dbReference>